<keyword evidence="2" id="KW-1185">Reference proteome</keyword>
<gene>
    <name evidence="1" type="ORF">FWK35_00022428</name>
</gene>
<protein>
    <submittedName>
        <fullName evidence="1">Uncharacterized protein</fullName>
    </submittedName>
</protein>
<dbReference type="EMBL" id="VUJU01000291">
    <property type="protein sequence ID" value="KAF0771455.1"/>
    <property type="molecule type" value="Genomic_DNA"/>
</dbReference>
<evidence type="ECO:0000313" key="1">
    <source>
        <dbReference type="EMBL" id="KAF0771455.1"/>
    </source>
</evidence>
<reference evidence="1 2" key="1">
    <citation type="submission" date="2019-08" db="EMBL/GenBank/DDBJ databases">
        <title>Whole genome of Aphis craccivora.</title>
        <authorList>
            <person name="Voronova N.V."/>
            <person name="Shulinski R.S."/>
            <person name="Bandarenka Y.V."/>
            <person name="Zhorov D.G."/>
            <person name="Warner D."/>
        </authorList>
    </citation>
    <scope>NUCLEOTIDE SEQUENCE [LARGE SCALE GENOMIC DNA]</scope>
    <source>
        <strain evidence="1">180601</strain>
        <tissue evidence="1">Whole Body</tissue>
    </source>
</reference>
<sequence>MTDLESVTRKMSTFKVKKYGYRLVTLT</sequence>
<dbReference type="AlphaFoldDB" id="A0A6G0ZJK3"/>
<name>A0A6G0ZJK3_APHCR</name>
<comment type="caution">
    <text evidence="1">The sequence shown here is derived from an EMBL/GenBank/DDBJ whole genome shotgun (WGS) entry which is preliminary data.</text>
</comment>
<accession>A0A6G0ZJK3</accession>
<organism evidence="1 2">
    <name type="scientific">Aphis craccivora</name>
    <name type="common">Cowpea aphid</name>
    <dbReference type="NCBI Taxonomy" id="307492"/>
    <lineage>
        <taxon>Eukaryota</taxon>
        <taxon>Metazoa</taxon>
        <taxon>Ecdysozoa</taxon>
        <taxon>Arthropoda</taxon>
        <taxon>Hexapoda</taxon>
        <taxon>Insecta</taxon>
        <taxon>Pterygota</taxon>
        <taxon>Neoptera</taxon>
        <taxon>Paraneoptera</taxon>
        <taxon>Hemiptera</taxon>
        <taxon>Sternorrhyncha</taxon>
        <taxon>Aphidomorpha</taxon>
        <taxon>Aphidoidea</taxon>
        <taxon>Aphididae</taxon>
        <taxon>Aphidini</taxon>
        <taxon>Aphis</taxon>
        <taxon>Aphis</taxon>
    </lineage>
</organism>
<evidence type="ECO:0000313" key="2">
    <source>
        <dbReference type="Proteomes" id="UP000478052"/>
    </source>
</evidence>
<dbReference type="Proteomes" id="UP000478052">
    <property type="component" value="Unassembled WGS sequence"/>
</dbReference>
<proteinExistence type="predicted"/>